<dbReference type="OrthoDB" id="9772497at2"/>
<dbReference type="GO" id="GO:0008721">
    <property type="term" value="F:D-serine ammonia-lyase activity"/>
    <property type="evidence" value="ECO:0007669"/>
    <property type="project" value="TreeGrafter"/>
</dbReference>
<dbReference type="EMBL" id="LGSZ01000017">
    <property type="protein sequence ID" value="KPH82639.1"/>
    <property type="molecule type" value="Genomic_DNA"/>
</dbReference>
<dbReference type="Pfam" id="PF14031">
    <property type="entry name" value="D-ser_dehydrat"/>
    <property type="match status" value="1"/>
</dbReference>
<dbReference type="Proteomes" id="UP000037822">
    <property type="component" value="Unassembled WGS sequence"/>
</dbReference>
<keyword evidence="2" id="KW-0456">Lyase</keyword>
<dbReference type="AlphaFoldDB" id="A0A0N1F6W3"/>
<dbReference type="PANTHER" id="PTHR28004:SF2">
    <property type="entry name" value="D-SERINE DEHYDRATASE"/>
    <property type="match status" value="1"/>
</dbReference>
<gene>
    <name evidence="4" type="ORF">AE618_02715</name>
</gene>
<evidence type="ECO:0000259" key="3">
    <source>
        <dbReference type="SMART" id="SM01119"/>
    </source>
</evidence>
<comment type="caution">
    <text evidence="4">The sequence shown here is derived from an EMBL/GenBank/DDBJ whole genome shotgun (WGS) entry which is preliminary data.</text>
</comment>
<evidence type="ECO:0000313" key="5">
    <source>
        <dbReference type="Proteomes" id="UP000037822"/>
    </source>
</evidence>
<dbReference type="SMART" id="SM01119">
    <property type="entry name" value="D-ser_dehydrat"/>
    <property type="match status" value="1"/>
</dbReference>
<dbReference type="InterPro" id="IPR001608">
    <property type="entry name" value="Ala_racemase_N"/>
</dbReference>
<dbReference type="InterPro" id="IPR051466">
    <property type="entry name" value="D-amino_acid_metab_enzyme"/>
</dbReference>
<proteinExistence type="inferred from homology"/>
<dbReference type="Pfam" id="PF01168">
    <property type="entry name" value="Ala_racemase_N"/>
    <property type="match status" value="1"/>
</dbReference>
<dbReference type="PATRIC" id="fig|1526658.3.peg.3109"/>
<organism evidence="4 5">
    <name type="scientific">Bosea vaviloviae</name>
    <dbReference type="NCBI Taxonomy" id="1526658"/>
    <lineage>
        <taxon>Bacteria</taxon>
        <taxon>Pseudomonadati</taxon>
        <taxon>Pseudomonadota</taxon>
        <taxon>Alphaproteobacteria</taxon>
        <taxon>Hyphomicrobiales</taxon>
        <taxon>Boseaceae</taxon>
        <taxon>Bosea</taxon>
    </lineage>
</organism>
<accession>A0A0N1F6W3</accession>
<evidence type="ECO:0000256" key="2">
    <source>
        <dbReference type="ARBA" id="ARBA00023239"/>
    </source>
</evidence>
<dbReference type="PANTHER" id="PTHR28004">
    <property type="entry name" value="ZGC:162816-RELATED"/>
    <property type="match status" value="1"/>
</dbReference>
<evidence type="ECO:0000313" key="4">
    <source>
        <dbReference type="EMBL" id="KPH82639.1"/>
    </source>
</evidence>
<comment type="similarity">
    <text evidence="1">Belongs to the DSD1 family.</text>
</comment>
<reference evidence="4 5" key="1">
    <citation type="submission" date="2015-07" db="EMBL/GenBank/DDBJ databases">
        <title>Whole genome sequencing of Bosea vaviloviae isolated from cave pool.</title>
        <authorList>
            <person name="Tan N.E.H."/>
            <person name="Lee Y.P."/>
            <person name="Gan H.M."/>
            <person name="Barton H."/>
            <person name="Savka M.A."/>
        </authorList>
    </citation>
    <scope>NUCLEOTIDE SEQUENCE [LARGE SCALE GENOMIC DNA]</scope>
    <source>
        <strain evidence="4 5">SD260</strain>
    </source>
</reference>
<name>A0A0N1F6W3_9HYPH</name>
<dbReference type="CDD" id="cd06819">
    <property type="entry name" value="PLPDE_III_LS_D-TA"/>
    <property type="match status" value="1"/>
</dbReference>
<protein>
    <submittedName>
        <fullName evidence="4">Alanine racemase</fullName>
    </submittedName>
</protein>
<feature type="domain" description="D-serine dehydratase-like" evidence="3">
    <location>
        <begin position="269"/>
        <end position="356"/>
    </location>
</feature>
<dbReference type="GO" id="GO:0036088">
    <property type="term" value="P:D-serine catabolic process"/>
    <property type="evidence" value="ECO:0007669"/>
    <property type="project" value="TreeGrafter"/>
</dbReference>
<dbReference type="RefSeq" id="WP_054207522.1">
    <property type="nucleotide sequence ID" value="NZ_LGSZ01000017.1"/>
</dbReference>
<evidence type="ECO:0000256" key="1">
    <source>
        <dbReference type="ARBA" id="ARBA00005323"/>
    </source>
</evidence>
<sequence length="378" mass="40520">MPLHPPAQAGQRFDEIDTPSLILDLDAFERNLVTMAAYTQGHGVRLRPHAKTHKSPEIALRQIAHGAVGQCCQKVSEAEILVEGGVTDVLVSNEIAGAAKLDRLAKLARQAKITLCVDHLDGVREAAEAAARHDVVLDVLVEIDVGGRRCGVAPGETAVRLAEAIARSNTLRFGGLQAYHGTAQHMRSIDERREAIERAGLGARNTVERLAQAGLACGVVSGAGTGTFEIESQSGIWNEIQAGSYIFMDADYARNRQADGSPFRTFEHALFILTGVMSKPVPDRAVVDAGHKAAAIDSGLPVPYRREGVVYTKPSDEHGVLTGDPAVLPHRGDRLLLVPGHCDPTVNLHDWYVCVRGLHTADAHVEALWPVAARGALT</sequence>
<dbReference type="InterPro" id="IPR029066">
    <property type="entry name" value="PLP-binding_barrel"/>
</dbReference>
<dbReference type="Gene3D" id="3.20.20.10">
    <property type="entry name" value="Alanine racemase"/>
    <property type="match status" value="1"/>
</dbReference>
<dbReference type="Gene3D" id="2.40.37.20">
    <property type="entry name" value="D-serine dehydratase-like domain"/>
    <property type="match status" value="1"/>
</dbReference>
<dbReference type="SUPFAM" id="SSF51419">
    <property type="entry name" value="PLP-binding barrel"/>
    <property type="match status" value="1"/>
</dbReference>
<keyword evidence="5" id="KW-1185">Reference proteome</keyword>
<dbReference type="InterPro" id="IPR042208">
    <property type="entry name" value="D-ser_dehydrat-like_sf"/>
</dbReference>
<dbReference type="InterPro" id="IPR026956">
    <property type="entry name" value="D-ser_dehydrat-like_dom"/>
</dbReference>